<dbReference type="Pfam" id="PF00005">
    <property type="entry name" value="ABC_tran"/>
    <property type="match status" value="1"/>
</dbReference>
<protein>
    <submittedName>
        <fullName evidence="5">Pilus-related ABC transporter ATP-binding subunit</fullName>
    </submittedName>
</protein>
<dbReference type="InterPro" id="IPR003593">
    <property type="entry name" value="AAA+_ATPase"/>
</dbReference>
<dbReference type="GO" id="GO:0005524">
    <property type="term" value="F:ATP binding"/>
    <property type="evidence" value="ECO:0007669"/>
    <property type="project" value="UniProtKB-KW"/>
</dbReference>
<dbReference type="PATRIC" id="fig|862908.3.peg.119"/>
<gene>
    <name evidence="5" type="ordered locus">BMS_0124</name>
</gene>
<dbReference type="RefSeq" id="WP_014242851.1">
    <property type="nucleotide sequence ID" value="NC_016620.1"/>
</dbReference>
<dbReference type="InterPro" id="IPR003439">
    <property type="entry name" value="ABC_transporter-like_ATP-bd"/>
</dbReference>
<dbReference type="Proteomes" id="UP000008963">
    <property type="component" value="Chromosome"/>
</dbReference>
<dbReference type="AlphaFoldDB" id="E1X2A6"/>
<dbReference type="PROSITE" id="PS50893">
    <property type="entry name" value="ABC_TRANSPORTER_2"/>
    <property type="match status" value="1"/>
</dbReference>
<dbReference type="STRING" id="862908.BMS_0124"/>
<dbReference type="InterPro" id="IPR017871">
    <property type="entry name" value="ABC_transporter-like_CS"/>
</dbReference>
<dbReference type="KEGG" id="bmx:BMS_0124"/>
<dbReference type="eggNOG" id="COG1131">
    <property type="taxonomic scope" value="Bacteria"/>
</dbReference>
<proteinExistence type="predicted"/>
<dbReference type="HOGENOM" id="CLU_000604_1_2_7"/>
<evidence type="ECO:0000259" key="4">
    <source>
        <dbReference type="PROSITE" id="PS50893"/>
    </source>
</evidence>
<dbReference type="PANTHER" id="PTHR42939:SF1">
    <property type="entry name" value="ABC TRANSPORTER ATP-BINDING PROTEIN ALBC-RELATED"/>
    <property type="match status" value="1"/>
</dbReference>
<evidence type="ECO:0000256" key="2">
    <source>
        <dbReference type="ARBA" id="ARBA00022741"/>
    </source>
</evidence>
<reference evidence="5" key="2">
    <citation type="journal article" date="2012" name="ISME J.">
        <title>A small predatory core genome in the divergent marine Bacteriovorax marinus SJ and the terrestrial Bdellovibrio bacteriovorus.</title>
        <authorList>
            <person name="Crossman L.C."/>
            <person name="Chen H."/>
            <person name="Cerdeno-Tarraga A.M."/>
            <person name="Brooks K."/>
            <person name="Quail M.A."/>
            <person name="Pineiro S.A."/>
            <person name="Hobley L."/>
            <person name="Sockett R.E."/>
            <person name="Bentley S.D."/>
            <person name="Parkhill J."/>
            <person name="Williams H.N."/>
            <person name="Stine O.C."/>
        </authorList>
    </citation>
    <scope>NUCLEOTIDE SEQUENCE</scope>
    <source>
        <strain evidence="5">SJ</strain>
    </source>
</reference>
<evidence type="ECO:0000313" key="6">
    <source>
        <dbReference type="Proteomes" id="UP000008963"/>
    </source>
</evidence>
<feature type="domain" description="ABC transporter" evidence="4">
    <location>
        <begin position="2"/>
        <end position="235"/>
    </location>
</feature>
<dbReference type="PROSITE" id="PS00211">
    <property type="entry name" value="ABC_TRANSPORTER_1"/>
    <property type="match status" value="1"/>
</dbReference>
<dbReference type="SUPFAM" id="SSF52540">
    <property type="entry name" value="P-loop containing nucleoside triphosphate hydrolases"/>
    <property type="match status" value="1"/>
</dbReference>
<name>E1X2A6_HALMS</name>
<sequence length="300" mass="33818">MFEVKDIKKSYKSDFWAAPVEVLKDVSFSIGKGQVVGFLGANGAGKTTLIKIMMGFTNSNSGSVHFFDGRSFQSISSKVGYLPERPYFYPHLSGREMVEFMGGLCNLSENQIEKGIERYAHRLKIHFALERKIKGYSKGMLQRLGMLCTLLHNPELVILDEPLSGLDPQGRKDIKDLLLELSSEGKTIFFSSHIVSDVEEVCEKVVVLDKGIVVYDGDISELIQENSRSEYLITVDKKVYEQDRDDFKYVEIGSHLTYSVGEALKNDFIKNCLESDINILKLTKNSPTLEEVVYKTGRSI</sequence>
<keyword evidence="2" id="KW-0547">Nucleotide-binding</keyword>
<reference evidence="5" key="1">
    <citation type="submission" date="2010-07" db="EMBL/GenBank/DDBJ databases">
        <authorList>
            <person name="Aslett M."/>
        </authorList>
    </citation>
    <scope>NUCLEOTIDE SEQUENCE</scope>
    <source>
        <strain evidence="5">SJ</strain>
    </source>
</reference>
<keyword evidence="1" id="KW-0813">Transport</keyword>
<keyword evidence="3 5" id="KW-0067">ATP-binding</keyword>
<dbReference type="Gene3D" id="3.40.50.300">
    <property type="entry name" value="P-loop containing nucleotide triphosphate hydrolases"/>
    <property type="match status" value="1"/>
</dbReference>
<dbReference type="InterPro" id="IPR027417">
    <property type="entry name" value="P-loop_NTPase"/>
</dbReference>
<accession>E1X2A6</accession>
<evidence type="ECO:0000313" key="5">
    <source>
        <dbReference type="EMBL" id="CBW25062.1"/>
    </source>
</evidence>
<dbReference type="InterPro" id="IPR051782">
    <property type="entry name" value="ABC_Transporter_VariousFunc"/>
</dbReference>
<dbReference type="OrthoDB" id="5290460at2"/>
<dbReference type="GO" id="GO:0016887">
    <property type="term" value="F:ATP hydrolysis activity"/>
    <property type="evidence" value="ECO:0007669"/>
    <property type="project" value="InterPro"/>
</dbReference>
<dbReference type="CDD" id="cd03230">
    <property type="entry name" value="ABC_DR_subfamily_A"/>
    <property type="match status" value="1"/>
</dbReference>
<evidence type="ECO:0000256" key="3">
    <source>
        <dbReference type="ARBA" id="ARBA00022840"/>
    </source>
</evidence>
<dbReference type="SMART" id="SM00382">
    <property type="entry name" value="AAA"/>
    <property type="match status" value="1"/>
</dbReference>
<organism evidence="5 6">
    <name type="scientific">Halobacteriovorax marinus (strain ATCC BAA-682 / DSM 15412 / SJ)</name>
    <name type="common">Bacteriovorax marinus</name>
    <dbReference type="NCBI Taxonomy" id="862908"/>
    <lineage>
        <taxon>Bacteria</taxon>
        <taxon>Pseudomonadati</taxon>
        <taxon>Bdellovibrionota</taxon>
        <taxon>Bacteriovoracia</taxon>
        <taxon>Bacteriovoracales</taxon>
        <taxon>Halobacteriovoraceae</taxon>
        <taxon>Halobacteriovorax</taxon>
    </lineage>
</organism>
<dbReference type="PANTHER" id="PTHR42939">
    <property type="entry name" value="ABC TRANSPORTER ATP-BINDING PROTEIN ALBC-RELATED"/>
    <property type="match status" value="1"/>
</dbReference>
<dbReference type="EMBL" id="FQ312005">
    <property type="protein sequence ID" value="CBW25062.1"/>
    <property type="molecule type" value="Genomic_DNA"/>
</dbReference>
<keyword evidence="6" id="KW-1185">Reference proteome</keyword>
<evidence type="ECO:0000256" key="1">
    <source>
        <dbReference type="ARBA" id="ARBA00022448"/>
    </source>
</evidence>